<name>A0ABR4LC27_9EURO</name>
<feature type="compositionally biased region" description="Low complexity" evidence="1">
    <location>
        <begin position="18"/>
        <end position="29"/>
    </location>
</feature>
<dbReference type="Proteomes" id="UP001610444">
    <property type="component" value="Unassembled WGS sequence"/>
</dbReference>
<evidence type="ECO:0000313" key="2">
    <source>
        <dbReference type="EMBL" id="KAL2862001.1"/>
    </source>
</evidence>
<protein>
    <submittedName>
        <fullName evidence="2">Uncharacterized protein</fullName>
    </submittedName>
</protein>
<accession>A0ABR4LC27</accession>
<comment type="caution">
    <text evidence="2">The sequence shown here is derived from an EMBL/GenBank/DDBJ whole genome shotgun (WGS) entry which is preliminary data.</text>
</comment>
<sequence>MPQSDPDKLRQIGVDLMSPEPSSGSTSSTRNRAPVAMTRKNNSSVRFEDSGSPWPTSRKIWKCGLSEGCLHSRYSLINLNLLGLAWFASCFTKFPNKPMIPQAWKWRSNFPWEEAAVKQSTYRRKLASLDCGPHAWLVVPEPESANFHCRPKHGTSASAVWTGCAT</sequence>
<dbReference type="EMBL" id="JBFXLR010000001">
    <property type="protein sequence ID" value="KAL2862001.1"/>
    <property type="molecule type" value="Genomic_DNA"/>
</dbReference>
<gene>
    <name evidence="2" type="ORF">BJX68DRAFT_223633</name>
</gene>
<feature type="compositionally biased region" description="Basic and acidic residues" evidence="1">
    <location>
        <begin position="1"/>
        <end position="10"/>
    </location>
</feature>
<keyword evidence="3" id="KW-1185">Reference proteome</keyword>
<dbReference type="RefSeq" id="XP_070906091.1">
    <property type="nucleotide sequence ID" value="XM_071038173.1"/>
</dbReference>
<reference evidence="2 3" key="1">
    <citation type="submission" date="2024-07" db="EMBL/GenBank/DDBJ databases">
        <title>Section-level genome sequencing and comparative genomics of Aspergillus sections Usti and Cavernicolus.</title>
        <authorList>
            <consortium name="Lawrence Berkeley National Laboratory"/>
            <person name="Nybo J.L."/>
            <person name="Vesth T.C."/>
            <person name="Theobald S."/>
            <person name="Frisvad J.C."/>
            <person name="Larsen T.O."/>
            <person name="Kjaerboelling I."/>
            <person name="Rothschild-Mancinelli K."/>
            <person name="Lyhne E.K."/>
            <person name="Kogle M.E."/>
            <person name="Barry K."/>
            <person name="Clum A."/>
            <person name="Na H."/>
            <person name="Ledsgaard L."/>
            <person name="Lin J."/>
            <person name="Lipzen A."/>
            <person name="Kuo A."/>
            <person name="Riley R."/>
            <person name="Mondo S."/>
            <person name="LaButti K."/>
            <person name="Haridas S."/>
            <person name="Pangalinan J."/>
            <person name="Salamov A.A."/>
            <person name="Simmons B.A."/>
            <person name="Magnuson J.K."/>
            <person name="Chen J."/>
            <person name="Drula E."/>
            <person name="Henrissat B."/>
            <person name="Wiebenga A."/>
            <person name="Lubbers R.J."/>
            <person name="Gomes A.C."/>
            <person name="Macurrencykelacurrency M.R."/>
            <person name="Stajich J."/>
            <person name="Grigoriev I.V."/>
            <person name="Mortensen U.H."/>
            <person name="De vries R.P."/>
            <person name="Baker S.E."/>
            <person name="Andersen M.R."/>
        </authorList>
    </citation>
    <scope>NUCLEOTIDE SEQUENCE [LARGE SCALE GENOMIC DNA]</scope>
    <source>
        <strain evidence="2 3">CBS 756.74</strain>
    </source>
</reference>
<feature type="region of interest" description="Disordered" evidence="1">
    <location>
        <begin position="1"/>
        <end position="54"/>
    </location>
</feature>
<organism evidence="2 3">
    <name type="scientific">Aspergillus pseudodeflectus</name>
    <dbReference type="NCBI Taxonomy" id="176178"/>
    <lineage>
        <taxon>Eukaryota</taxon>
        <taxon>Fungi</taxon>
        <taxon>Dikarya</taxon>
        <taxon>Ascomycota</taxon>
        <taxon>Pezizomycotina</taxon>
        <taxon>Eurotiomycetes</taxon>
        <taxon>Eurotiomycetidae</taxon>
        <taxon>Eurotiales</taxon>
        <taxon>Aspergillaceae</taxon>
        <taxon>Aspergillus</taxon>
        <taxon>Aspergillus subgen. Nidulantes</taxon>
    </lineage>
</organism>
<dbReference type="GeneID" id="98153337"/>
<evidence type="ECO:0000313" key="3">
    <source>
        <dbReference type="Proteomes" id="UP001610444"/>
    </source>
</evidence>
<evidence type="ECO:0000256" key="1">
    <source>
        <dbReference type="SAM" id="MobiDB-lite"/>
    </source>
</evidence>
<proteinExistence type="predicted"/>